<dbReference type="PROSITE" id="PS51353">
    <property type="entry name" value="ARSC"/>
    <property type="match status" value="1"/>
</dbReference>
<protein>
    <submittedName>
        <fullName evidence="3">Glutaredoxin family protein, arsenate reductase</fullName>
    </submittedName>
</protein>
<organism evidence="3 4">
    <name type="scientific">Spirochaeta africana (strain ATCC 700263 / DSM 8902 / Z-7692)</name>
    <dbReference type="NCBI Taxonomy" id="889378"/>
    <lineage>
        <taxon>Bacteria</taxon>
        <taxon>Pseudomonadati</taxon>
        <taxon>Spirochaetota</taxon>
        <taxon>Spirochaetia</taxon>
        <taxon>Spirochaetales</taxon>
        <taxon>Spirochaetaceae</taxon>
        <taxon>Spirochaeta</taxon>
    </lineage>
</organism>
<evidence type="ECO:0000313" key="3">
    <source>
        <dbReference type="EMBL" id="AFG36458.1"/>
    </source>
</evidence>
<dbReference type="EMBL" id="CP003282">
    <property type="protein sequence ID" value="AFG36458.1"/>
    <property type="molecule type" value="Genomic_DNA"/>
</dbReference>
<dbReference type="SUPFAM" id="SSF52833">
    <property type="entry name" value="Thioredoxin-like"/>
    <property type="match status" value="1"/>
</dbReference>
<accession>H9UG15</accession>
<dbReference type="RefSeq" id="WP_014454456.1">
    <property type="nucleotide sequence ID" value="NC_017098.1"/>
</dbReference>
<evidence type="ECO:0000313" key="4">
    <source>
        <dbReference type="Proteomes" id="UP000007383"/>
    </source>
</evidence>
<dbReference type="AlphaFoldDB" id="H9UG15"/>
<evidence type="ECO:0000256" key="2">
    <source>
        <dbReference type="PROSITE-ProRule" id="PRU01282"/>
    </source>
</evidence>
<dbReference type="PATRIC" id="fig|889378.3.peg.356"/>
<dbReference type="Pfam" id="PF03960">
    <property type="entry name" value="ArsC"/>
    <property type="match status" value="1"/>
</dbReference>
<dbReference type="OrthoDB" id="9803749at2"/>
<dbReference type="eggNOG" id="COG1393">
    <property type="taxonomic scope" value="Bacteria"/>
</dbReference>
<dbReference type="Gene3D" id="3.40.30.10">
    <property type="entry name" value="Glutaredoxin"/>
    <property type="match status" value="1"/>
</dbReference>
<dbReference type="PANTHER" id="PTHR30041:SF8">
    <property type="entry name" value="PROTEIN YFFB"/>
    <property type="match status" value="1"/>
</dbReference>
<dbReference type="InterPro" id="IPR006660">
    <property type="entry name" value="Arsenate_reductase-like"/>
</dbReference>
<dbReference type="KEGG" id="sfc:Spiaf_0353"/>
<dbReference type="HOGENOM" id="CLU_116644_2_3_12"/>
<keyword evidence="4" id="KW-1185">Reference proteome</keyword>
<proteinExistence type="inferred from homology"/>
<dbReference type="InterPro" id="IPR036249">
    <property type="entry name" value="Thioredoxin-like_sf"/>
</dbReference>
<comment type="similarity">
    <text evidence="1 2">Belongs to the ArsC family.</text>
</comment>
<dbReference type="Proteomes" id="UP000007383">
    <property type="component" value="Chromosome"/>
</dbReference>
<dbReference type="PANTHER" id="PTHR30041">
    <property type="entry name" value="ARSENATE REDUCTASE"/>
    <property type="match status" value="1"/>
</dbReference>
<gene>
    <name evidence="3" type="ordered locus">Spiaf_0353</name>
</gene>
<dbReference type="STRING" id="889378.Spiaf_0353"/>
<reference evidence="4" key="1">
    <citation type="journal article" date="2013" name="Stand. Genomic Sci.">
        <title>Complete genome sequence of the halophilic bacterium Spirochaeta africana type strain (Z-7692(T)) from the alkaline Lake Magadi in the East African Rift.</title>
        <authorList>
            <person name="Liolos K."/>
            <person name="Abt B."/>
            <person name="Scheuner C."/>
            <person name="Teshima H."/>
            <person name="Held B."/>
            <person name="Lapidus A."/>
            <person name="Nolan M."/>
            <person name="Lucas S."/>
            <person name="Deshpande S."/>
            <person name="Cheng J.F."/>
            <person name="Tapia R."/>
            <person name="Goodwin L.A."/>
            <person name="Pitluck S."/>
            <person name="Pagani I."/>
            <person name="Ivanova N."/>
            <person name="Mavromatis K."/>
            <person name="Mikhailova N."/>
            <person name="Huntemann M."/>
            <person name="Pati A."/>
            <person name="Chen A."/>
            <person name="Palaniappan K."/>
            <person name="Land M."/>
            <person name="Rohde M."/>
            <person name="Tindall B.J."/>
            <person name="Detter J.C."/>
            <person name="Goker M."/>
            <person name="Bristow J."/>
            <person name="Eisen J.A."/>
            <person name="Markowitz V."/>
            <person name="Hugenholtz P."/>
            <person name="Woyke T."/>
            <person name="Klenk H.P."/>
            <person name="Kyrpides N.C."/>
        </authorList>
    </citation>
    <scope>NUCLEOTIDE SEQUENCE</scope>
    <source>
        <strain evidence="4">ATCC 700263 / DSM 8902 / Z-7692</strain>
    </source>
</reference>
<evidence type="ECO:0000256" key="1">
    <source>
        <dbReference type="ARBA" id="ARBA00007198"/>
    </source>
</evidence>
<sequence>MQIFGTRKCKQTQKAERFLKERGIDYQFVDLTQKAMSPRELDSVAASIGGHHLLMDEESKAFQKRGMAWMEYDPREELLEHPELLRTPIIRKQPKAMVGFDADQLQELIG</sequence>
<name>H9UG15_SPIAZ</name>